<dbReference type="PROSITE" id="PS00086">
    <property type="entry name" value="CYTOCHROME_P450"/>
    <property type="match status" value="1"/>
</dbReference>
<dbReference type="InterPro" id="IPR017972">
    <property type="entry name" value="Cyt_P450_CS"/>
</dbReference>
<comment type="cofactor">
    <cofactor evidence="1">
        <name>heme</name>
        <dbReference type="ChEBI" id="CHEBI:30413"/>
    </cofactor>
</comment>
<dbReference type="EMBL" id="VMQU01000136">
    <property type="protein sequence ID" value="TVS83750.1"/>
    <property type="molecule type" value="Genomic_DNA"/>
</dbReference>
<evidence type="ECO:0000256" key="2">
    <source>
        <dbReference type="ARBA" id="ARBA00010617"/>
    </source>
</evidence>
<dbReference type="Pfam" id="PF00067">
    <property type="entry name" value="p450"/>
    <property type="match status" value="1"/>
</dbReference>
<evidence type="ECO:0000256" key="4">
    <source>
        <dbReference type="ARBA" id="ARBA00022723"/>
    </source>
</evidence>
<dbReference type="Gene3D" id="1.10.630.10">
    <property type="entry name" value="Cytochrome P450"/>
    <property type="match status" value="1"/>
</dbReference>
<dbReference type="CDD" id="cd11033">
    <property type="entry name" value="CYP142-like"/>
    <property type="match status" value="1"/>
</dbReference>
<evidence type="ECO:0000256" key="5">
    <source>
        <dbReference type="ARBA" id="ARBA00023002"/>
    </source>
</evidence>
<dbReference type="PANTHER" id="PTHR46696:SF4">
    <property type="entry name" value="BIOTIN BIOSYNTHESIS CYTOCHROME P450"/>
    <property type="match status" value="1"/>
</dbReference>
<dbReference type="GO" id="GO:0005506">
    <property type="term" value="F:iron ion binding"/>
    <property type="evidence" value="ECO:0007669"/>
    <property type="project" value="InterPro"/>
</dbReference>
<dbReference type="Proteomes" id="UP000320513">
    <property type="component" value="Unassembled WGS sequence"/>
</dbReference>
<keyword evidence="5 8" id="KW-0560">Oxidoreductase</keyword>
<dbReference type="RefSeq" id="WP_144951162.1">
    <property type="nucleotide sequence ID" value="NZ_VMQU01000136.1"/>
</dbReference>
<dbReference type="GO" id="GO:0008395">
    <property type="term" value="F:steroid hydroxylase activity"/>
    <property type="evidence" value="ECO:0007669"/>
    <property type="project" value="TreeGrafter"/>
</dbReference>
<name>A0A557XDW6_9MYCO</name>
<dbReference type="FunFam" id="1.10.630.10:FF:000018">
    <property type="entry name" value="Cytochrome P450 monooxygenase"/>
    <property type="match status" value="1"/>
</dbReference>
<dbReference type="AlphaFoldDB" id="A0A557XDW6"/>
<keyword evidence="4 8" id="KW-0479">Metal-binding</keyword>
<sequence>MTPAGALAEIDFTDLDNFANGFPHELFAVHRREAPVYWHEPTDNTPDGEGFWSVATYAETLAVLKDPVTYSSVTGGERPFGGTLLQDLAIAGQVLNMMDDPRHSQIRRLVSSGLTPRMIRRVEDDLRGRARVLLDAVVPGEPFDFLVDIAAELPMQMICILLGVPESERHWLFHAIEPQFDFGGSRKATLSQLSARMSAEEAGSRMYTYGQQLIAAKRAEPTDDMLSVVANAMLDDADGKDAAAALSDLELHLFFSLLFSAGAETTRNAVAGGLLALVDHPDQLRSLRADFGMLPLAVEEMVRWTSPSPSKRRTATRDVTLGGQPVRAGQKVQIWEGSANRDAGVFDRADEFDIARKPNPHLGFGQGVHYCLGANLARLELRVLFEELFTRFGAVRVVRPVEWTRSNRHTGIRHLIVELHRQP</sequence>
<dbReference type="PANTHER" id="PTHR46696">
    <property type="entry name" value="P450, PUTATIVE (EUROFUNG)-RELATED"/>
    <property type="match status" value="1"/>
</dbReference>
<comment type="similarity">
    <text evidence="2 8">Belongs to the cytochrome P450 family.</text>
</comment>
<dbReference type="SUPFAM" id="SSF48264">
    <property type="entry name" value="Cytochrome P450"/>
    <property type="match status" value="1"/>
</dbReference>
<evidence type="ECO:0000256" key="7">
    <source>
        <dbReference type="ARBA" id="ARBA00023033"/>
    </source>
</evidence>
<comment type="caution">
    <text evidence="9">The sequence shown here is derived from an EMBL/GenBank/DDBJ whole genome shotgun (WGS) entry which is preliminary data.</text>
</comment>
<evidence type="ECO:0000313" key="9">
    <source>
        <dbReference type="EMBL" id="TVS83750.1"/>
    </source>
</evidence>
<dbReference type="GO" id="GO:0006707">
    <property type="term" value="P:cholesterol catabolic process"/>
    <property type="evidence" value="ECO:0007669"/>
    <property type="project" value="TreeGrafter"/>
</dbReference>
<dbReference type="InterPro" id="IPR001128">
    <property type="entry name" value="Cyt_P450"/>
</dbReference>
<evidence type="ECO:0000256" key="6">
    <source>
        <dbReference type="ARBA" id="ARBA00023004"/>
    </source>
</evidence>
<keyword evidence="6 8" id="KW-0408">Iron</keyword>
<protein>
    <submittedName>
        <fullName evidence="9">Cytochrome P450</fullName>
    </submittedName>
</protein>
<dbReference type="GO" id="GO:0020037">
    <property type="term" value="F:heme binding"/>
    <property type="evidence" value="ECO:0007669"/>
    <property type="project" value="InterPro"/>
</dbReference>
<evidence type="ECO:0000256" key="8">
    <source>
        <dbReference type="RuleBase" id="RU000461"/>
    </source>
</evidence>
<evidence type="ECO:0000313" key="10">
    <source>
        <dbReference type="Proteomes" id="UP000320513"/>
    </source>
</evidence>
<keyword evidence="7 8" id="KW-0503">Monooxygenase</keyword>
<evidence type="ECO:0000256" key="1">
    <source>
        <dbReference type="ARBA" id="ARBA00001971"/>
    </source>
</evidence>
<accession>A0A557XDW6</accession>
<proteinExistence type="inferred from homology"/>
<dbReference type="OrthoDB" id="5241086at2"/>
<keyword evidence="10" id="KW-1185">Reference proteome</keyword>
<keyword evidence="3 8" id="KW-0349">Heme</keyword>
<dbReference type="InterPro" id="IPR002397">
    <property type="entry name" value="Cyt_P450_B"/>
</dbReference>
<dbReference type="InterPro" id="IPR036396">
    <property type="entry name" value="Cyt_P450_sf"/>
</dbReference>
<organism evidence="9 10">
    <name type="scientific">Mycobacterium helveticum</name>
    <dbReference type="NCBI Taxonomy" id="2592811"/>
    <lineage>
        <taxon>Bacteria</taxon>
        <taxon>Bacillati</taxon>
        <taxon>Actinomycetota</taxon>
        <taxon>Actinomycetes</taxon>
        <taxon>Mycobacteriales</taxon>
        <taxon>Mycobacteriaceae</taxon>
        <taxon>Mycobacterium</taxon>
    </lineage>
</organism>
<evidence type="ECO:0000256" key="3">
    <source>
        <dbReference type="ARBA" id="ARBA00022617"/>
    </source>
</evidence>
<gene>
    <name evidence="9" type="ORF">FPZ47_22980</name>
</gene>
<dbReference type="GO" id="GO:0036199">
    <property type="term" value="F:cholest-4-en-3-one 26-monooxygenase activity"/>
    <property type="evidence" value="ECO:0007669"/>
    <property type="project" value="TreeGrafter"/>
</dbReference>
<dbReference type="PRINTS" id="PR00359">
    <property type="entry name" value="BP450"/>
</dbReference>
<reference evidence="9 10" key="1">
    <citation type="submission" date="2019-07" db="EMBL/GenBank/DDBJ databases">
        <title>New Mycobacterium species.</title>
        <authorList>
            <person name="Tortoli E."/>
            <person name="Ghielmetti G."/>
            <person name="Friedel U."/>
            <person name="Trovato A."/>
        </authorList>
    </citation>
    <scope>NUCLEOTIDE SEQUENCE [LARGE SCALE GENOMIC DNA]</scope>
    <source>
        <strain evidence="9 10">16-83</strain>
    </source>
</reference>